<name>A0A0U9HU83_9BACT</name>
<evidence type="ECO:0000256" key="1">
    <source>
        <dbReference type="ARBA" id="ARBA00004370"/>
    </source>
</evidence>
<dbReference type="InterPro" id="IPR026579">
    <property type="entry name" value="FtsQ"/>
</dbReference>
<evidence type="ECO:0000313" key="10">
    <source>
        <dbReference type="EMBL" id="GAQ93903.1"/>
    </source>
</evidence>
<keyword evidence="2" id="KW-1003">Cell membrane</keyword>
<dbReference type="Proteomes" id="UP000054976">
    <property type="component" value="Unassembled WGS sequence"/>
</dbReference>
<evidence type="ECO:0000256" key="8">
    <source>
        <dbReference type="ARBA" id="ARBA00023306"/>
    </source>
</evidence>
<dbReference type="RefSeq" id="WP_059175393.1">
    <property type="nucleotide sequence ID" value="NZ_BCNO01000001.1"/>
</dbReference>
<dbReference type="Gene3D" id="3.10.20.310">
    <property type="entry name" value="membrane protein fhac"/>
    <property type="match status" value="1"/>
</dbReference>
<keyword evidence="11" id="KW-1185">Reference proteome</keyword>
<keyword evidence="8" id="KW-0131">Cell cycle</keyword>
<dbReference type="InterPro" id="IPR005548">
    <property type="entry name" value="Cell_div_FtsQ/DivIB_C"/>
</dbReference>
<organism evidence="10 11">
    <name type="scientific">Thermodesulfovibrio aggregans</name>
    <dbReference type="NCBI Taxonomy" id="86166"/>
    <lineage>
        <taxon>Bacteria</taxon>
        <taxon>Pseudomonadati</taxon>
        <taxon>Nitrospirota</taxon>
        <taxon>Thermodesulfovibrionia</taxon>
        <taxon>Thermodesulfovibrionales</taxon>
        <taxon>Thermodesulfovibrionaceae</taxon>
        <taxon>Thermodesulfovibrio</taxon>
    </lineage>
</organism>
<keyword evidence="4 10" id="KW-0132">Cell division</keyword>
<evidence type="ECO:0000313" key="11">
    <source>
        <dbReference type="Proteomes" id="UP000054976"/>
    </source>
</evidence>
<evidence type="ECO:0000259" key="9">
    <source>
        <dbReference type="PROSITE" id="PS51779"/>
    </source>
</evidence>
<dbReference type="PROSITE" id="PS51779">
    <property type="entry name" value="POTRA"/>
    <property type="match status" value="1"/>
</dbReference>
<dbReference type="InterPro" id="IPR013685">
    <property type="entry name" value="POTRA_FtsQ_type"/>
</dbReference>
<evidence type="ECO:0000256" key="5">
    <source>
        <dbReference type="ARBA" id="ARBA00022692"/>
    </source>
</evidence>
<dbReference type="EMBL" id="BCNO01000001">
    <property type="protein sequence ID" value="GAQ93903.1"/>
    <property type="molecule type" value="Genomic_DNA"/>
</dbReference>
<evidence type="ECO:0000256" key="4">
    <source>
        <dbReference type="ARBA" id="ARBA00022618"/>
    </source>
</evidence>
<feature type="domain" description="POTRA" evidence="9">
    <location>
        <begin position="26"/>
        <end position="94"/>
    </location>
</feature>
<protein>
    <submittedName>
        <fullName evidence="10">Cell division protein FtsQ</fullName>
    </submittedName>
</protein>
<dbReference type="Pfam" id="PF03799">
    <property type="entry name" value="FtsQ_DivIB_C"/>
    <property type="match status" value="1"/>
</dbReference>
<sequence>MKSKKWIIFTIAFFVLVLLFLVLKGFTVKNIVIIGNKHLTEKEIRAVIAIKEGSSIIYPSSKTLYERLKKIAWIKDAIIRKDLNGTVTIYIKESSPVAIAIFNDKAYLIDYEAQVLEDFTQQIQVSENQKPLFLPLIKNIDPFKNRETLEEAVKLLNFIHNKGFVKPEEEIIISGSNPESLTLHINDFPIIVGKGDFETKFAKYLVVNSEIEKRGLKVQYIDLRFPDKVIVKPVQQDLKYE</sequence>
<dbReference type="STRING" id="86166.TAGGR_167"/>
<proteinExistence type="predicted"/>
<evidence type="ECO:0000256" key="2">
    <source>
        <dbReference type="ARBA" id="ARBA00022475"/>
    </source>
</evidence>
<comment type="caution">
    <text evidence="10">The sequence shown here is derived from an EMBL/GenBank/DDBJ whole genome shotgun (WGS) entry which is preliminary data.</text>
</comment>
<dbReference type="GO" id="GO:0090529">
    <property type="term" value="P:cell septum assembly"/>
    <property type="evidence" value="ECO:0007669"/>
    <property type="project" value="InterPro"/>
</dbReference>
<dbReference type="PANTHER" id="PTHR35851:SF1">
    <property type="entry name" value="CELL DIVISION PROTEIN FTSQ"/>
    <property type="match status" value="1"/>
</dbReference>
<evidence type="ECO:0000256" key="3">
    <source>
        <dbReference type="ARBA" id="ARBA00022519"/>
    </source>
</evidence>
<dbReference type="InterPro" id="IPR034746">
    <property type="entry name" value="POTRA"/>
</dbReference>
<dbReference type="Pfam" id="PF08478">
    <property type="entry name" value="POTRA_1"/>
    <property type="match status" value="1"/>
</dbReference>
<dbReference type="PANTHER" id="PTHR35851">
    <property type="entry name" value="CELL DIVISION PROTEIN FTSQ"/>
    <property type="match status" value="1"/>
</dbReference>
<evidence type="ECO:0000256" key="6">
    <source>
        <dbReference type="ARBA" id="ARBA00022989"/>
    </source>
</evidence>
<accession>A0A0U9HU83</accession>
<dbReference type="OrthoDB" id="9786750at2"/>
<keyword evidence="6" id="KW-1133">Transmembrane helix</keyword>
<comment type="subcellular location">
    <subcellularLocation>
        <location evidence="1">Membrane</location>
    </subcellularLocation>
</comment>
<keyword evidence="5" id="KW-0812">Transmembrane</keyword>
<keyword evidence="7" id="KW-0472">Membrane</keyword>
<evidence type="ECO:0000256" key="7">
    <source>
        <dbReference type="ARBA" id="ARBA00023136"/>
    </source>
</evidence>
<reference evidence="11" key="1">
    <citation type="submission" date="2016-01" db="EMBL/GenBank/DDBJ databases">
        <title>Draft genome sequence of Thermodesulfovibrio aggregans strain TGE-P1.</title>
        <authorList>
            <person name="Sekiguchi Y."/>
            <person name="Ohashi A."/>
            <person name="Matsuura N."/>
            <person name="Tourlousse M.D."/>
        </authorList>
    </citation>
    <scope>NUCLEOTIDE SEQUENCE [LARGE SCALE GENOMIC DNA]</scope>
    <source>
        <strain evidence="11">TGE-P1</strain>
    </source>
</reference>
<dbReference type="GO" id="GO:0016020">
    <property type="term" value="C:membrane"/>
    <property type="evidence" value="ECO:0007669"/>
    <property type="project" value="UniProtKB-SubCell"/>
</dbReference>
<gene>
    <name evidence="10" type="ORF">TAGGR_167</name>
</gene>
<keyword evidence="3" id="KW-0997">Cell inner membrane</keyword>
<dbReference type="AlphaFoldDB" id="A0A0U9HU83"/>